<name>A0A1I3Y4P6_9RHOB</name>
<evidence type="ECO:0000259" key="7">
    <source>
        <dbReference type="PROSITE" id="PS51085"/>
    </source>
</evidence>
<dbReference type="SUPFAM" id="SSF54292">
    <property type="entry name" value="2Fe-2S ferredoxin-like"/>
    <property type="match status" value="1"/>
</dbReference>
<dbReference type="RefSeq" id="WP_090063272.1">
    <property type="nucleotide sequence ID" value="NZ_FORH01000012.1"/>
</dbReference>
<keyword evidence="4" id="KW-0560">Oxidoreductase</keyword>
<evidence type="ECO:0000256" key="1">
    <source>
        <dbReference type="ARBA" id="ARBA00022630"/>
    </source>
</evidence>
<dbReference type="InterPro" id="IPR036010">
    <property type="entry name" value="2Fe-2S_ferredoxin-like_sf"/>
</dbReference>
<dbReference type="SUPFAM" id="SSF52343">
    <property type="entry name" value="Ferredoxin reductase-like, C-terminal NADP-linked domain"/>
    <property type="match status" value="1"/>
</dbReference>
<keyword evidence="5" id="KW-0408">Iron</keyword>
<evidence type="ECO:0000313" key="10">
    <source>
        <dbReference type="Proteomes" id="UP000199630"/>
    </source>
</evidence>
<organism evidence="9 10">
    <name type="scientific">Celeribacter neptunius</name>
    <dbReference type="NCBI Taxonomy" id="588602"/>
    <lineage>
        <taxon>Bacteria</taxon>
        <taxon>Pseudomonadati</taxon>
        <taxon>Pseudomonadota</taxon>
        <taxon>Alphaproteobacteria</taxon>
        <taxon>Rhodobacterales</taxon>
        <taxon>Roseobacteraceae</taxon>
        <taxon>Celeribacter</taxon>
    </lineage>
</organism>
<keyword evidence="9" id="KW-0808">Transferase</keyword>
<dbReference type="Proteomes" id="UP000199630">
    <property type="component" value="Unassembled WGS sequence"/>
</dbReference>
<dbReference type="GO" id="GO:0016491">
    <property type="term" value="F:oxidoreductase activity"/>
    <property type="evidence" value="ECO:0007669"/>
    <property type="project" value="UniProtKB-KW"/>
</dbReference>
<dbReference type="PROSITE" id="PS00197">
    <property type="entry name" value="2FE2S_FER_1"/>
    <property type="match status" value="1"/>
</dbReference>
<dbReference type="Gene3D" id="2.40.30.10">
    <property type="entry name" value="Translation factors"/>
    <property type="match status" value="1"/>
</dbReference>
<dbReference type="InterPro" id="IPR039261">
    <property type="entry name" value="FNR_nucleotide-bd"/>
</dbReference>
<keyword evidence="2" id="KW-0001">2Fe-2S</keyword>
<keyword evidence="10" id="KW-1185">Reference proteome</keyword>
<feature type="domain" description="2Fe-2S ferredoxin-type" evidence="7">
    <location>
        <begin position="229"/>
        <end position="314"/>
    </location>
</feature>
<dbReference type="Gene3D" id="3.10.20.30">
    <property type="match status" value="1"/>
</dbReference>
<keyword evidence="9" id="KW-0489">Methyltransferase</keyword>
<dbReference type="PROSITE" id="PS51085">
    <property type="entry name" value="2FE2S_FER_2"/>
    <property type="match status" value="1"/>
</dbReference>
<evidence type="ECO:0000256" key="3">
    <source>
        <dbReference type="ARBA" id="ARBA00022723"/>
    </source>
</evidence>
<dbReference type="STRING" id="588602.SAMN04487991_4243"/>
<keyword evidence="3" id="KW-0479">Metal-binding</keyword>
<dbReference type="InterPro" id="IPR017938">
    <property type="entry name" value="Riboflavin_synthase-like_b-brl"/>
</dbReference>
<dbReference type="AlphaFoldDB" id="A0A1I3Y4P6"/>
<protein>
    <submittedName>
        <fullName evidence="9">Vanillate O-demethylase ferredoxin subunit</fullName>
    </submittedName>
</protein>
<dbReference type="InterPro" id="IPR012675">
    <property type="entry name" value="Beta-grasp_dom_sf"/>
</dbReference>
<dbReference type="GO" id="GO:0046872">
    <property type="term" value="F:metal ion binding"/>
    <property type="evidence" value="ECO:0007669"/>
    <property type="project" value="UniProtKB-KW"/>
</dbReference>
<keyword evidence="1" id="KW-0285">Flavoprotein</keyword>
<accession>A0A1I3Y4P6</accession>
<evidence type="ECO:0000313" key="9">
    <source>
        <dbReference type="EMBL" id="SFK26226.1"/>
    </source>
</evidence>
<dbReference type="GO" id="GO:0032259">
    <property type="term" value="P:methylation"/>
    <property type="evidence" value="ECO:0007669"/>
    <property type="project" value="UniProtKB-KW"/>
</dbReference>
<reference evidence="10" key="1">
    <citation type="submission" date="2016-10" db="EMBL/GenBank/DDBJ databases">
        <authorList>
            <person name="Varghese N."/>
            <person name="Submissions S."/>
        </authorList>
    </citation>
    <scope>NUCLEOTIDE SEQUENCE [LARGE SCALE GENOMIC DNA]</scope>
    <source>
        <strain evidence="10">DSM 26471</strain>
    </source>
</reference>
<dbReference type="SUPFAM" id="SSF63380">
    <property type="entry name" value="Riboflavin synthase domain-like"/>
    <property type="match status" value="1"/>
</dbReference>
<feature type="domain" description="FAD-binding FR-type" evidence="8">
    <location>
        <begin position="1"/>
        <end position="101"/>
    </location>
</feature>
<evidence type="ECO:0000256" key="4">
    <source>
        <dbReference type="ARBA" id="ARBA00023002"/>
    </source>
</evidence>
<dbReference type="CDD" id="cd00207">
    <property type="entry name" value="fer2"/>
    <property type="match status" value="1"/>
</dbReference>
<dbReference type="Pfam" id="PF00111">
    <property type="entry name" value="Fer2"/>
    <property type="match status" value="1"/>
</dbReference>
<dbReference type="Gene3D" id="3.40.50.80">
    <property type="entry name" value="Nucleotide-binding domain of ferredoxin-NADP reductase (FNR) module"/>
    <property type="match status" value="1"/>
</dbReference>
<dbReference type="PRINTS" id="PR00409">
    <property type="entry name" value="PHDIOXRDTASE"/>
</dbReference>
<proteinExistence type="predicted"/>
<evidence type="ECO:0000259" key="8">
    <source>
        <dbReference type="PROSITE" id="PS51384"/>
    </source>
</evidence>
<dbReference type="CDD" id="cd06185">
    <property type="entry name" value="PDR_like"/>
    <property type="match status" value="1"/>
</dbReference>
<dbReference type="GO" id="GO:0051537">
    <property type="term" value="F:2 iron, 2 sulfur cluster binding"/>
    <property type="evidence" value="ECO:0007669"/>
    <property type="project" value="UniProtKB-KW"/>
</dbReference>
<keyword evidence="6" id="KW-0411">Iron-sulfur</keyword>
<dbReference type="EMBL" id="FORH01000012">
    <property type="protein sequence ID" value="SFK26226.1"/>
    <property type="molecule type" value="Genomic_DNA"/>
</dbReference>
<dbReference type="InterPro" id="IPR017927">
    <property type="entry name" value="FAD-bd_FR_type"/>
</dbReference>
<dbReference type="InterPro" id="IPR050415">
    <property type="entry name" value="MRET"/>
</dbReference>
<dbReference type="GO" id="GO:0008168">
    <property type="term" value="F:methyltransferase activity"/>
    <property type="evidence" value="ECO:0007669"/>
    <property type="project" value="UniProtKB-KW"/>
</dbReference>
<dbReference type="PANTHER" id="PTHR47354">
    <property type="entry name" value="NADH OXIDOREDUCTASE HCR"/>
    <property type="match status" value="1"/>
</dbReference>
<evidence type="ECO:0000256" key="2">
    <source>
        <dbReference type="ARBA" id="ARBA00022714"/>
    </source>
</evidence>
<dbReference type="OrthoDB" id="9792185at2"/>
<gene>
    <name evidence="9" type="ORF">SAMN04487991_4243</name>
</gene>
<evidence type="ECO:0000256" key="6">
    <source>
        <dbReference type="ARBA" id="ARBA00023014"/>
    </source>
</evidence>
<sequence>MIEAKILKRETQARDIVVLDLVATNGTPLPAFEAGAHIDVEIEPGLTRQYSLCGDPTMPDRYRIGVLKDPNSRGGSTRLHELFAEGQVIRIGEPRNLFPLDERASESVLLGGGIGITPMIAMAYRLQTEGKPFTLHYCARERATAAFLDELTSAPFADKVHFHFDSGEGTDCFDATDLPDPDNGAHVYTCGPEGFMTHMHDLALARGYAPEALHQEFFSADVDNTGDSFDVELAQSGQTVTVAEGQSIVEALAEIGVRIEVSCEQGICGTCLCDVLEGEPDHRDSFLTDEEKADGDQITLCCSRAKSSKLVLDL</sequence>
<dbReference type="PANTHER" id="PTHR47354:SF1">
    <property type="entry name" value="CARNITINE MONOOXYGENASE REDUCTASE SUBUNIT"/>
    <property type="match status" value="1"/>
</dbReference>
<dbReference type="PROSITE" id="PS51384">
    <property type="entry name" value="FAD_FR"/>
    <property type="match status" value="1"/>
</dbReference>
<evidence type="ECO:0000256" key="5">
    <source>
        <dbReference type="ARBA" id="ARBA00023004"/>
    </source>
</evidence>
<dbReference type="InterPro" id="IPR001041">
    <property type="entry name" value="2Fe-2S_ferredoxin-type"/>
</dbReference>
<dbReference type="InterPro" id="IPR006058">
    <property type="entry name" value="2Fe2S_fd_BS"/>
</dbReference>